<feature type="compositionally biased region" description="Pro residues" evidence="1">
    <location>
        <begin position="288"/>
        <end position="300"/>
    </location>
</feature>
<reference evidence="4 5" key="1">
    <citation type="journal article" date="2016" name="Nat. Commun.">
        <title>Thousands of microbial genomes shed light on interconnected biogeochemical processes in an aquifer system.</title>
        <authorList>
            <person name="Anantharaman K."/>
            <person name="Brown C.T."/>
            <person name="Hug L.A."/>
            <person name="Sharon I."/>
            <person name="Castelle C.J."/>
            <person name="Probst A.J."/>
            <person name="Thomas B.C."/>
            <person name="Singh A."/>
            <person name="Wilkins M.J."/>
            <person name="Karaoz U."/>
            <person name="Brodie E.L."/>
            <person name="Williams K.H."/>
            <person name="Hubbard S.S."/>
            <person name="Banfield J.F."/>
        </authorList>
    </citation>
    <scope>NUCLEOTIDE SEQUENCE [LARGE SCALE GENOMIC DNA]</scope>
</reference>
<sequence length="317" mass="34460">MKHKLKISLMVVSGIGILITISFLVLRLIKPPKAALLIESTPNSTVFVNGEQVGRTPYEGEFKAQEVVIKLIPDSFETPLAPYQSKVNLVAGIKTVIRRMFGDTDDTSAGEVVSFEKIGGNSANLSVISIPDGAQVTLDSESRGRTPIKISELETKEYHLEISAVGYLKRDFIVKAVEGYLLTAEVKLASEPGKVEGVVIEEVPEEMKEEVVDKVKILSTPTGFLRVREKPSTQSAEVGRVAPGREYILLETDEKSGWFKIEYEAGKEGWVTNQYAKKVEESASPTPSFTPSPSPKPSPSPTAKSSPTPKATPTTTP</sequence>
<dbReference type="SMART" id="SM00287">
    <property type="entry name" value="SH3b"/>
    <property type="match status" value="1"/>
</dbReference>
<dbReference type="SUPFAM" id="SSF50044">
    <property type="entry name" value="SH3-domain"/>
    <property type="match status" value="1"/>
</dbReference>
<gene>
    <name evidence="4" type="ORF">A3A69_00050</name>
</gene>
<feature type="compositionally biased region" description="Low complexity" evidence="1">
    <location>
        <begin position="301"/>
        <end position="317"/>
    </location>
</feature>
<feature type="transmembrane region" description="Helical" evidence="2">
    <location>
        <begin position="7"/>
        <end position="29"/>
    </location>
</feature>
<protein>
    <recommendedName>
        <fullName evidence="3">SH3b domain-containing protein</fullName>
    </recommendedName>
</protein>
<dbReference type="Pfam" id="PF08308">
    <property type="entry name" value="PEGA"/>
    <property type="match status" value="1"/>
</dbReference>
<dbReference type="Proteomes" id="UP000177458">
    <property type="component" value="Unassembled WGS sequence"/>
</dbReference>
<comment type="caution">
    <text evidence="4">The sequence shown here is derived from an EMBL/GenBank/DDBJ whole genome shotgun (WGS) entry which is preliminary data.</text>
</comment>
<evidence type="ECO:0000313" key="4">
    <source>
        <dbReference type="EMBL" id="OGC49616.1"/>
    </source>
</evidence>
<keyword evidence="2" id="KW-1133">Transmembrane helix</keyword>
<dbReference type="Pfam" id="PF08239">
    <property type="entry name" value="SH3_3"/>
    <property type="match status" value="1"/>
</dbReference>
<dbReference type="EMBL" id="MEVF01000017">
    <property type="protein sequence ID" value="OGC49616.1"/>
    <property type="molecule type" value="Genomic_DNA"/>
</dbReference>
<feature type="domain" description="SH3b" evidence="3">
    <location>
        <begin position="213"/>
        <end position="280"/>
    </location>
</feature>
<dbReference type="AlphaFoldDB" id="A0A1F4UXI1"/>
<proteinExistence type="predicted"/>
<keyword evidence="2" id="KW-0812">Transmembrane</keyword>
<organism evidence="4 5">
    <name type="scientific">candidate division WWE3 bacterium RIFCSPLOWO2_01_FULL_37_15</name>
    <dbReference type="NCBI Taxonomy" id="1802622"/>
    <lineage>
        <taxon>Bacteria</taxon>
        <taxon>Katanobacteria</taxon>
    </lineage>
</organism>
<dbReference type="InterPro" id="IPR003646">
    <property type="entry name" value="SH3-like_bac-type"/>
</dbReference>
<feature type="region of interest" description="Disordered" evidence="1">
    <location>
        <begin position="279"/>
        <end position="317"/>
    </location>
</feature>
<dbReference type="InterPro" id="IPR013229">
    <property type="entry name" value="PEGA"/>
</dbReference>
<evidence type="ECO:0000256" key="1">
    <source>
        <dbReference type="SAM" id="MobiDB-lite"/>
    </source>
</evidence>
<evidence type="ECO:0000259" key="3">
    <source>
        <dbReference type="PROSITE" id="PS51781"/>
    </source>
</evidence>
<name>A0A1F4UXI1_UNCKA</name>
<evidence type="ECO:0000313" key="5">
    <source>
        <dbReference type="Proteomes" id="UP000177458"/>
    </source>
</evidence>
<accession>A0A1F4UXI1</accession>
<keyword evidence="2" id="KW-0472">Membrane</keyword>
<evidence type="ECO:0000256" key="2">
    <source>
        <dbReference type="SAM" id="Phobius"/>
    </source>
</evidence>
<dbReference type="InterPro" id="IPR036028">
    <property type="entry name" value="SH3-like_dom_sf"/>
</dbReference>
<dbReference type="PROSITE" id="PS51781">
    <property type="entry name" value="SH3B"/>
    <property type="match status" value="1"/>
</dbReference>
<dbReference type="Gene3D" id="2.30.30.40">
    <property type="entry name" value="SH3 Domains"/>
    <property type="match status" value="1"/>
</dbReference>